<keyword evidence="2" id="KW-1185">Reference proteome</keyword>
<evidence type="ECO:0000313" key="1">
    <source>
        <dbReference type="EMBL" id="EEA23743.1"/>
    </source>
</evidence>
<protein>
    <submittedName>
        <fullName evidence="1">Uncharacterized protein</fullName>
    </submittedName>
</protein>
<gene>
    <name evidence="1" type="ORF">PMAA_077720</name>
</gene>
<organism evidence="1 2">
    <name type="scientific">Talaromyces marneffei (strain ATCC 18224 / CBS 334.59 / QM 7333)</name>
    <name type="common">Penicillium marneffei</name>
    <dbReference type="NCBI Taxonomy" id="441960"/>
    <lineage>
        <taxon>Eukaryota</taxon>
        <taxon>Fungi</taxon>
        <taxon>Dikarya</taxon>
        <taxon>Ascomycota</taxon>
        <taxon>Pezizomycotina</taxon>
        <taxon>Eurotiomycetes</taxon>
        <taxon>Eurotiomycetidae</taxon>
        <taxon>Eurotiales</taxon>
        <taxon>Trichocomaceae</taxon>
        <taxon>Talaromyces</taxon>
        <taxon>Talaromyces sect. Talaromyces</taxon>
    </lineage>
</organism>
<dbReference type="AlphaFoldDB" id="B6QD93"/>
<reference evidence="2" key="1">
    <citation type="journal article" date="2015" name="Genome Announc.">
        <title>Genome sequence of the AIDS-associated pathogen Penicillium marneffei (ATCC18224) and its near taxonomic relative Talaromyces stipitatus (ATCC10500).</title>
        <authorList>
            <person name="Nierman W.C."/>
            <person name="Fedorova-Abrams N.D."/>
            <person name="Andrianopoulos A."/>
        </authorList>
    </citation>
    <scope>NUCLEOTIDE SEQUENCE [LARGE SCALE GENOMIC DNA]</scope>
    <source>
        <strain evidence="2">ATCC 18224 / CBS 334.59 / QM 7333</strain>
    </source>
</reference>
<dbReference type="HOGENOM" id="CLU_711944_0_0_1"/>
<dbReference type="OrthoDB" id="4227465at2759"/>
<dbReference type="Proteomes" id="UP000001294">
    <property type="component" value="Unassembled WGS sequence"/>
</dbReference>
<proteinExistence type="predicted"/>
<dbReference type="PhylomeDB" id="B6QD93"/>
<dbReference type="EMBL" id="DS995901">
    <property type="protein sequence ID" value="EEA23743.1"/>
    <property type="molecule type" value="Genomic_DNA"/>
</dbReference>
<name>B6QD93_TALMQ</name>
<dbReference type="VEuPathDB" id="FungiDB:PMAA_077720"/>
<evidence type="ECO:0000313" key="2">
    <source>
        <dbReference type="Proteomes" id="UP000001294"/>
    </source>
</evidence>
<sequence>MAPCCKSLVRYRPGYLEVRFSCPVCRQNDLPGHIKSATSPCPVCTQCPSCLQRTPENPGGAAPTTISAVPPTRTTLENRGGAAPTTIPAVPQAMATPENPSGPAPTTIPAVPPTMTTVGNSGAPVKQLLIQIEPPDPYGLVTHTIIFPNLFELTEKLLRYLDEERDPSLKPFNYPQLMAEKSVEETAEELVSFINPEIKELQGETITALRLLQLENLQSESSINWEVDGGYLDFITDDRNPAYFRSYVGQSNFPKRRENYHINAILANYDSALHYHVPIKGYGHRHPNFIQLWKTGPDQVGEFYDQTLLILVKNILEMVPCMAFQTLPPTILKEYFEPENVQNSTMLGLNIVPPLYQTVSLGQEVRRSFTILCEESVDLDIKAWPTIL</sequence>
<accession>B6QD93</accession>